<keyword evidence="4 7" id="KW-0863">Zinc-finger</keyword>
<keyword evidence="6" id="KW-0539">Nucleus</keyword>
<dbReference type="PANTHER" id="PTHR40626">
    <property type="entry name" value="MIP31509P"/>
    <property type="match status" value="1"/>
</dbReference>
<dbReference type="SMART" id="SM00355">
    <property type="entry name" value="ZnF_C2H2"/>
    <property type="match status" value="2"/>
</dbReference>
<keyword evidence="10" id="KW-1185">Reference proteome</keyword>
<sequence length="674" mass="75957">MMDPLTGRGVGHRRASLKCTYCARSFARTEHLTRHERSHRNEKPFSCSYCSATFTRKDVIKRHHLRYHPTIPETVGAATGPPVPTSSQSAPVAIISPEEQVFNRSQGANPTDTASSNNGGPSPSLFMDNYILDAFLSDFDFQPPPNAEYIGDFSGIVTPSRPPGQVRDPLSWRGSLELSEQKRTQVFTEAKFVLESAGMKSIGDFPSRLTLERFLVTFFECFLDYHPFLHVPTWQTEEAHPCLLLAMLVIGAGCYKEYGTAHALYRAARHSVTMHVEIVTSSASETPLWAIQSLLILISYGTRSGEQELFRNAVSWTSALASVVRWTAAQSMHQDWEYHSPELWEDWIRDETVVRTKWAAFTTLNVLTVCFHVTPALLVHEITNLPLPCNESEWASPTMESWLKVRMGRVRSCPCLGDALAALLCPSPLQVGTVSVFGTYVLLHAILQKMWEFRQNMWLDSSDLAKYVQKFEVTLGRWHTCWEDNVESSVSPRNPHSAVTANPAALFRLAYMWTGADFSLVRAAIGSQDPETIECSFRQLVIPVSRSDLTMRIVTHAIGALSTRVKLGMALQEQRLSCFQSFEVHLFSVECCLFSCAWLKDTQDRPEAQWSSEEAERIKLVREILSEVDLPASQTQKPDAVRLVYTWALILNRRAVWKLQKIVAGSLERYADSL</sequence>
<keyword evidence="3" id="KW-0677">Repeat</keyword>
<feature type="domain" description="C2H2-type" evidence="8">
    <location>
        <begin position="45"/>
        <end position="68"/>
    </location>
</feature>
<dbReference type="Gene3D" id="3.30.160.60">
    <property type="entry name" value="Classic Zinc Finger"/>
    <property type="match status" value="2"/>
</dbReference>
<keyword evidence="2" id="KW-0479">Metal-binding</keyword>
<evidence type="ECO:0000259" key="8">
    <source>
        <dbReference type="PROSITE" id="PS50157"/>
    </source>
</evidence>
<organism evidence="9 10">
    <name type="scientific">Aspergillus pseudoustus</name>
    <dbReference type="NCBI Taxonomy" id="1810923"/>
    <lineage>
        <taxon>Eukaryota</taxon>
        <taxon>Fungi</taxon>
        <taxon>Dikarya</taxon>
        <taxon>Ascomycota</taxon>
        <taxon>Pezizomycotina</taxon>
        <taxon>Eurotiomycetes</taxon>
        <taxon>Eurotiomycetidae</taxon>
        <taxon>Eurotiales</taxon>
        <taxon>Aspergillaceae</taxon>
        <taxon>Aspergillus</taxon>
        <taxon>Aspergillus subgen. Nidulantes</taxon>
    </lineage>
</organism>
<accession>A0ABR4JWZ0</accession>
<dbReference type="PANTHER" id="PTHR40626:SF10">
    <property type="entry name" value="C2H2-TYPE DOMAIN-CONTAINING PROTEIN"/>
    <property type="match status" value="1"/>
</dbReference>
<reference evidence="9 10" key="1">
    <citation type="submission" date="2024-07" db="EMBL/GenBank/DDBJ databases">
        <title>Section-level genome sequencing and comparative genomics of Aspergillus sections Usti and Cavernicolus.</title>
        <authorList>
            <consortium name="Lawrence Berkeley National Laboratory"/>
            <person name="Nybo J.L."/>
            <person name="Vesth T.C."/>
            <person name="Theobald S."/>
            <person name="Frisvad J.C."/>
            <person name="Larsen T.O."/>
            <person name="Kjaerboelling I."/>
            <person name="Rothschild-Mancinelli K."/>
            <person name="Lyhne E.K."/>
            <person name="Kogle M.E."/>
            <person name="Barry K."/>
            <person name="Clum A."/>
            <person name="Na H."/>
            <person name="Ledsgaard L."/>
            <person name="Lin J."/>
            <person name="Lipzen A."/>
            <person name="Kuo A."/>
            <person name="Riley R."/>
            <person name="Mondo S."/>
            <person name="Labutti K."/>
            <person name="Haridas S."/>
            <person name="Pangalinan J."/>
            <person name="Salamov A.A."/>
            <person name="Simmons B.A."/>
            <person name="Magnuson J.K."/>
            <person name="Chen J."/>
            <person name="Drula E."/>
            <person name="Henrissat B."/>
            <person name="Wiebenga A."/>
            <person name="Lubbers R.J."/>
            <person name="Gomes A.C."/>
            <person name="Makela M.R."/>
            <person name="Stajich J."/>
            <person name="Grigoriev I.V."/>
            <person name="Mortensen U.H."/>
            <person name="De Vries R.P."/>
            <person name="Baker S.E."/>
            <person name="Andersen M.R."/>
        </authorList>
    </citation>
    <scope>NUCLEOTIDE SEQUENCE [LARGE SCALE GENOMIC DNA]</scope>
    <source>
        <strain evidence="9 10">CBS 123904</strain>
    </source>
</reference>
<name>A0ABR4JWZ0_9EURO</name>
<evidence type="ECO:0000256" key="1">
    <source>
        <dbReference type="ARBA" id="ARBA00004123"/>
    </source>
</evidence>
<dbReference type="Proteomes" id="UP001610446">
    <property type="component" value="Unassembled WGS sequence"/>
</dbReference>
<gene>
    <name evidence="9" type="ORF">BJY01DRAFT_214836</name>
</gene>
<evidence type="ECO:0000256" key="6">
    <source>
        <dbReference type="ARBA" id="ARBA00023242"/>
    </source>
</evidence>
<dbReference type="InterPro" id="IPR051059">
    <property type="entry name" value="VerF-like"/>
</dbReference>
<comment type="subcellular location">
    <subcellularLocation>
        <location evidence="1">Nucleus</location>
    </subcellularLocation>
</comment>
<evidence type="ECO:0000313" key="10">
    <source>
        <dbReference type="Proteomes" id="UP001610446"/>
    </source>
</evidence>
<dbReference type="CDD" id="cd12148">
    <property type="entry name" value="fungal_TF_MHR"/>
    <property type="match status" value="1"/>
</dbReference>
<dbReference type="InterPro" id="IPR013087">
    <property type="entry name" value="Znf_C2H2_type"/>
</dbReference>
<dbReference type="InterPro" id="IPR007219">
    <property type="entry name" value="XnlR_reg_dom"/>
</dbReference>
<evidence type="ECO:0000256" key="7">
    <source>
        <dbReference type="PROSITE-ProRule" id="PRU00042"/>
    </source>
</evidence>
<dbReference type="PROSITE" id="PS00028">
    <property type="entry name" value="ZINC_FINGER_C2H2_1"/>
    <property type="match status" value="2"/>
</dbReference>
<evidence type="ECO:0000256" key="2">
    <source>
        <dbReference type="ARBA" id="ARBA00022723"/>
    </source>
</evidence>
<dbReference type="PROSITE" id="PS50157">
    <property type="entry name" value="ZINC_FINGER_C2H2_2"/>
    <property type="match status" value="2"/>
</dbReference>
<evidence type="ECO:0000313" key="9">
    <source>
        <dbReference type="EMBL" id="KAL2844566.1"/>
    </source>
</evidence>
<proteinExistence type="predicted"/>
<protein>
    <submittedName>
        <fullName evidence="9">Fungal-specific transcription factor domain-containing protein</fullName>
    </submittedName>
</protein>
<dbReference type="SUPFAM" id="SSF57667">
    <property type="entry name" value="beta-beta-alpha zinc fingers"/>
    <property type="match status" value="1"/>
</dbReference>
<evidence type="ECO:0000256" key="3">
    <source>
        <dbReference type="ARBA" id="ARBA00022737"/>
    </source>
</evidence>
<evidence type="ECO:0000256" key="5">
    <source>
        <dbReference type="ARBA" id="ARBA00022833"/>
    </source>
</evidence>
<dbReference type="InterPro" id="IPR036236">
    <property type="entry name" value="Znf_C2H2_sf"/>
</dbReference>
<evidence type="ECO:0000256" key="4">
    <source>
        <dbReference type="ARBA" id="ARBA00022771"/>
    </source>
</evidence>
<keyword evidence="5" id="KW-0862">Zinc</keyword>
<dbReference type="Pfam" id="PF00096">
    <property type="entry name" value="zf-C2H2"/>
    <property type="match status" value="1"/>
</dbReference>
<dbReference type="Pfam" id="PF04082">
    <property type="entry name" value="Fungal_trans"/>
    <property type="match status" value="1"/>
</dbReference>
<comment type="caution">
    <text evidence="9">The sequence shown here is derived from an EMBL/GenBank/DDBJ whole genome shotgun (WGS) entry which is preliminary data.</text>
</comment>
<dbReference type="EMBL" id="JBFXLU010000079">
    <property type="protein sequence ID" value="KAL2844566.1"/>
    <property type="molecule type" value="Genomic_DNA"/>
</dbReference>
<feature type="domain" description="C2H2-type" evidence="8">
    <location>
        <begin position="17"/>
        <end position="44"/>
    </location>
</feature>